<feature type="transmembrane region" description="Helical" evidence="9">
    <location>
        <begin position="196"/>
        <end position="215"/>
    </location>
</feature>
<dbReference type="PROSITE" id="PS51012">
    <property type="entry name" value="ABC_TM2"/>
    <property type="match status" value="1"/>
</dbReference>
<sequence length="282" mass="32686">MSKPAEFVIRPKSTGIIAMLLDLWRYKRLVVYFSVRTVRMRYKETILGWLWLIIRPLIPALISTVIFGKLAQFPSDDVPYLVFFFTGMSLWTLFNTALLYATRSMRLNRRLVTKLYFPRIIIPLTSIAPFVLEFFINIAVLIGIFILFYVRTGVCYVSFRPALLLCGIFFLATLILAWGIGFVTSILNAQARDVRFTLPFVLNMWYFITPVIYPLSFIPEKWRPLAILNPMTAIVEGFKWSILGRGELNIWYVVYSLVLVLLVFSGGLYFFSRAEAKFIDSM</sequence>
<evidence type="ECO:0000256" key="6">
    <source>
        <dbReference type="ARBA" id="ARBA00022692"/>
    </source>
</evidence>
<evidence type="ECO:0000256" key="1">
    <source>
        <dbReference type="ARBA" id="ARBA00004429"/>
    </source>
</evidence>
<comment type="similarity">
    <text evidence="2 9">Belongs to the ABC-2 integral membrane protein family.</text>
</comment>
<evidence type="ECO:0000313" key="12">
    <source>
        <dbReference type="Proteomes" id="UP000266426"/>
    </source>
</evidence>
<keyword evidence="3 9" id="KW-0813">Transport</keyword>
<evidence type="ECO:0000256" key="8">
    <source>
        <dbReference type="ARBA" id="ARBA00023136"/>
    </source>
</evidence>
<dbReference type="PANTHER" id="PTHR30413:SF8">
    <property type="entry name" value="TRANSPORT PERMEASE PROTEIN"/>
    <property type="match status" value="1"/>
</dbReference>
<gene>
    <name evidence="11" type="ORF">C4541_05385</name>
</gene>
<feature type="transmembrane region" description="Helical" evidence="9">
    <location>
        <begin position="162"/>
        <end position="184"/>
    </location>
</feature>
<dbReference type="InterPro" id="IPR047817">
    <property type="entry name" value="ABC2_TM_bact-type"/>
</dbReference>
<feature type="transmembrane region" description="Helical" evidence="9">
    <location>
        <begin position="80"/>
        <end position="101"/>
    </location>
</feature>
<dbReference type="Pfam" id="PF01061">
    <property type="entry name" value="ABC2_membrane"/>
    <property type="match status" value="1"/>
</dbReference>
<dbReference type="PANTHER" id="PTHR30413">
    <property type="entry name" value="INNER MEMBRANE TRANSPORT PERMEASE"/>
    <property type="match status" value="1"/>
</dbReference>
<keyword evidence="4 9" id="KW-1003">Cell membrane</keyword>
<feature type="transmembrane region" description="Helical" evidence="9">
    <location>
        <begin position="121"/>
        <end position="150"/>
    </location>
</feature>
<keyword evidence="6 9" id="KW-0812">Transmembrane</keyword>
<evidence type="ECO:0000259" key="10">
    <source>
        <dbReference type="PROSITE" id="PS51012"/>
    </source>
</evidence>
<dbReference type="GO" id="GO:0005886">
    <property type="term" value="C:plasma membrane"/>
    <property type="evidence" value="ECO:0007669"/>
    <property type="project" value="UniProtKB-SubCell"/>
</dbReference>
<evidence type="ECO:0000256" key="2">
    <source>
        <dbReference type="ARBA" id="ARBA00007783"/>
    </source>
</evidence>
<evidence type="ECO:0000256" key="3">
    <source>
        <dbReference type="ARBA" id="ARBA00022448"/>
    </source>
</evidence>
<feature type="transmembrane region" description="Helical" evidence="9">
    <location>
        <begin position="250"/>
        <end position="272"/>
    </location>
</feature>
<organism evidence="11 12">
    <name type="scientific">Candidatus Auribacter fodinae</name>
    <dbReference type="NCBI Taxonomy" id="2093366"/>
    <lineage>
        <taxon>Bacteria</taxon>
        <taxon>Pseudomonadati</taxon>
        <taxon>Candidatus Auribacterota</taxon>
        <taxon>Candidatus Auribacteria</taxon>
        <taxon>Candidatus Auribacterales</taxon>
        <taxon>Candidatus Auribacteraceae</taxon>
        <taxon>Candidatus Auribacter</taxon>
    </lineage>
</organism>
<keyword evidence="8 9" id="KW-0472">Membrane</keyword>
<evidence type="ECO:0000256" key="7">
    <source>
        <dbReference type="ARBA" id="ARBA00022989"/>
    </source>
</evidence>
<dbReference type="GO" id="GO:0015920">
    <property type="term" value="P:lipopolysaccharide transport"/>
    <property type="evidence" value="ECO:0007669"/>
    <property type="project" value="TreeGrafter"/>
</dbReference>
<comment type="caution">
    <text evidence="11">The sequence shown here is derived from an EMBL/GenBank/DDBJ whole genome shotgun (WGS) entry which is preliminary data.</text>
</comment>
<name>A0A3A4RBW9_9BACT</name>
<evidence type="ECO:0000313" key="11">
    <source>
        <dbReference type="EMBL" id="RJP59818.1"/>
    </source>
</evidence>
<feature type="domain" description="ABC transmembrane type-2" evidence="10">
    <location>
        <begin position="47"/>
        <end position="274"/>
    </location>
</feature>
<reference evidence="11 12" key="1">
    <citation type="journal article" date="2017" name="ISME J.">
        <title>Energy and carbon metabolisms in a deep terrestrial subsurface fluid microbial community.</title>
        <authorList>
            <person name="Momper L."/>
            <person name="Jungbluth S.P."/>
            <person name="Lee M.D."/>
            <person name="Amend J.P."/>
        </authorList>
    </citation>
    <scope>NUCLEOTIDE SEQUENCE [LARGE SCALE GENOMIC DNA]</scope>
    <source>
        <strain evidence="11">SURF_26</strain>
    </source>
</reference>
<accession>A0A3A4RBW9</accession>
<dbReference type="AlphaFoldDB" id="A0A3A4RBW9"/>
<keyword evidence="5" id="KW-0997">Cell inner membrane</keyword>
<protein>
    <recommendedName>
        <fullName evidence="9">Transport permease protein</fullName>
    </recommendedName>
</protein>
<comment type="subcellular location">
    <subcellularLocation>
        <location evidence="1">Cell inner membrane</location>
        <topology evidence="1">Multi-pass membrane protein</topology>
    </subcellularLocation>
    <subcellularLocation>
        <location evidence="9">Cell membrane</location>
        <topology evidence="9">Multi-pass membrane protein</topology>
    </subcellularLocation>
</comment>
<dbReference type="Proteomes" id="UP000266426">
    <property type="component" value="Unassembled WGS sequence"/>
</dbReference>
<dbReference type="EMBL" id="QZJZ01000041">
    <property type="protein sequence ID" value="RJP59818.1"/>
    <property type="molecule type" value="Genomic_DNA"/>
</dbReference>
<dbReference type="InterPro" id="IPR013525">
    <property type="entry name" value="ABC2_TM"/>
</dbReference>
<feature type="transmembrane region" description="Helical" evidence="9">
    <location>
        <begin position="46"/>
        <end position="68"/>
    </location>
</feature>
<dbReference type="GO" id="GO:0140359">
    <property type="term" value="F:ABC-type transporter activity"/>
    <property type="evidence" value="ECO:0007669"/>
    <property type="project" value="InterPro"/>
</dbReference>
<evidence type="ECO:0000256" key="5">
    <source>
        <dbReference type="ARBA" id="ARBA00022519"/>
    </source>
</evidence>
<evidence type="ECO:0000256" key="4">
    <source>
        <dbReference type="ARBA" id="ARBA00022475"/>
    </source>
</evidence>
<evidence type="ECO:0000256" key="9">
    <source>
        <dbReference type="RuleBase" id="RU361157"/>
    </source>
</evidence>
<keyword evidence="7 9" id="KW-1133">Transmembrane helix</keyword>
<proteinExistence type="inferred from homology"/>